<gene>
    <name evidence="2" type="ORF">B7O87_00845</name>
</gene>
<comment type="caution">
    <text evidence="2">The sequence shown here is derived from an EMBL/GenBank/DDBJ whole genome shotgun (WGS) entry which is preliminary data.</text>
</comment>
<feature type="transmembrane region" description="Helical" evidence="1">
    <location>
        <begin position="25"/>
        <end position="45"/>
    </location>
</feature>
<proteinExistence type="predicted"/>
<dbReference type="EMBL" id="NBYN01000003">
    <property type="protein sequence ID" value="OSO97350.1"/>
    <property type="molecule type" value="Genomic_DNA"/>
</dbReference>
<name>A0A1X4GJV6_9CYAN</name>
<keyword evidence="1" id="KW-1133">Transmembrane helix</keyword>
<sequence>MPPRWPRKPDRKDPEFRKLDDRMNFAFHIAVAATINSGLWFFHFLKSTSWEWLTPLTLLWVGVIFLHLLYITLIANYEERQEVKD</sequence>
<organism evidence="2 3">
    <name type="scientific">Cylindrospermopsis raciborskii CENA303</name>
    <dbReference type="NCBI Taxonomy" id="1170769"/>
    <lineage>
        <taxon>Bacteria</taxon>
        <taxon>Bacillati</taxon>
        <taxon>Cyanobacteriota</taxon>
        <taxon>Cyanophyceae</taxon>
        <taxon>Nostocales</taxon>
        <taxon>Aphanizomenonaceae</taxon>
        <taxon>Cylindrospermopsis</taxon>
    </lineage>
</organism>
<feature type="transmembrane region" description="Helical" evidence="1">
    <location>
        <begin position="57"/>
        <end position="77"/>
    </location>
</feature>
<dbReference type="AlphaFoldDB" id="A0A1X4GJV6"/>
<evidence type="ECO:0000313" key="3">
    <source>
        <dbReference type="Proteomes" id="UP000192997"/>
    </source>
</evidence>
<evidence type="ECO:0000256" key="1">
    <source>
        <dbReference type="SAM" id="Phobius"/>
    </source>
</evidence>
<dbReference type="RefSeq" id="WP_061545190.1">
    <property type="nucleotide sequence ID" value="NZ_NBYN01000003.1"/>
</dbReference>
<protein>
    <recommendedName>
        <fullName evidence="4">2TM domain-containing protein</fullName>
    </recommendedName>
</protein>
<reference evidence="3" key="1">
    <citation type="submission" date="2017-04" db="EMBL/GenBank/DDBJ databases">
        <authorList>
            <person name="Abreu V.A."/>
            <person name="Popin R.V."/>
            <person name="Rigonato J."/>
            <person name="Andreote A.P."/>
            <person name="Schaker P.C."/>
            <person name="Hoff-Risseti C."/>
            <person name="Alvarenga D.O."/>
            <person name="Varani A.M."/>
            <person name="Fiore M.F."/>
        </authorList>
    </citation>
    <scope>NUCLEOTIDE SEQUENCE [LARGE SCALE GENOMIC DNA]</scope>
    <source>
        <strain evidence="3">CENA303</strain>
    </source>
</reference>
<evidence type="ECO:0008006" key="4">
    <source>
        <dbReference type="Google" id="ProtNLM"/>
    </source>
</evidence>
<keyword evidence="1" id="KW-0812">Transmembrane</keyword>
<keyword evidence="1" id="KW-0472">Membrane</keyword>
<dbReference type="Proteomes" id="UP000192997">
    <property type="component" value="Unassembled WGS sequence"/>
</dbReference>
<evidence type="ECO:0000313" key="2">
    <source>
        <dbReference type="EMBL" id="OSO97350.1"/>
    </source>
</evidence>
<accession>A0A1X4GJV6</accession>